<gene>
    <name evidence="2" type="ORF">AVDCRST_MAG02-4585</name>
</gene>
<feature type="transmembrane region" description="Helical" evidence="1">
    <location>
        <begin position="311"/>
        <end position="332"/>
    </location>
</feature>
<sequence length="467" mass="50091">MRPVFAHGFGQGYDLPLPLWLYLYGAAAAVLLSFLPLAILSGKGGGDGGEYPRLDLLRVPVLGGLLRSRPLLAGMRLLSVGLFGLVVSAGLFGEQGGENLAPVFVWAVWWVGLSLFAAFVGNLWPVVNPWGILFGWADGAARRLGRKDGLWLGWTCPEAVGVWPAVALYLAFVWFENVFADPATPRNVAFAALLYSVVTFYGMASFGGETWLRRGEAFSVFFGLLGRFAPTEVRVKQVRVKRRPCFARAAVEDLGMNLRPFGVGLGRPGWAPPGGVSFVVLVLAGVTYDGLLETPFWVEVVRTTPITQTTGLLLTWAAFLGVYLGCVWLCRVIGGERGPFRRSAAGYVLALVPIAVAYQAAHYGTFLLVGGQEAVAGASDPFGWGWDLLGTADFRPRYGMVGVGAVWYAQVGLIVAGHAVAVWLAHRVASLLPAAPGRVVPGQLPMLALMVLYTICSLWILAQPIVG</sequence>
<dbReference type="EMBL" id="CADCVH010000118">
    <property type="protein sequence ID" value="CAA9477489.1"/>
    <property type="molecule type" value="Genomic_DNA"/>
</dbReference>
<feature type="transmembrane region" description="Helical" evidence="1">
    <location>
        <begin position="187"/>
        <end position="204"/>
    </location>
</feature>
<feature type="transmembrane region" description="Helical" evidence="1">
    <location>
        <begin position="71"/>
        <end position="92"/>
    </location>
</feature>
<protein>
    <submittedName>
        <fullName evidence="2">Uncharacterized protein</fullName>
    </submittedName>
</protein>
<keyword evidence="1" id="KW-1133">Transmembrane helix</keyword>
<keyword evidence="1" id="KW-0812">Transmembrane</keyword>
<feature type="transmembrane region" description="Helical" evidence="1">
    <location>
        <begin position="151"/>
        <end position="175"/>
    </location>
</feature>
<reference evidence="2" key="1">
    <citation type="submission" date="2020-02" db="EMBL/GenBank/DDBJ databases">
        <authorList>
            <person name="Meier V. D."/>
        </authorList>
    </citation>
    <scope>NUCLEOTIDE SEQUENCE</scope>
    <source>
        <strain evidence="2">AVDCRST_MAG02</strain>
    </source>
</reference>
<feature type="transmembrane region" description="Helical" evidence="1">
    <location>
        <begin position="446"/>
        <end position="466"/>
    </location>
</feature>
<feature type="transmembrane region" description="Helical" evidence="1">
    <location>
        <begin position="20"/>
        <end position="40"/>
    </location>
</feature>
<proteinExistence type="predicted"/>
<dbReference type="AlphaFoldDB" id="A0A6J4RTS9"/>
<accession>A0A6J4RTS9</accession>
<feature type="transmembrane region" description="Helical" evidence="1">
    <location>
        <begin position="104"/>
        <end position="124"/>
    </location>
</feature>
<feature type="transmembrane region" description="Helical" evidence="1">
    <location>
        <begin position="344"/>
        <end position="361"/>
    </location>
</feature>
<feature type="transmembrane region" description="Helical" evidence="1">
    <location>
        <begin position="405"/>
        <end position="425"/>
    </location>
</feature>
<evidence type="ECO:0000313" key="2">
    <source>
        <dbReference type="EMBL" id="CAA9477489.1"/>
    </source>
</evidence>
<evidence type="ECO:0000256" key="1">
    <source>
        <dbReference type="SAM" id="Phobius"/>
    </source>
</evidence>
<organism evidence="2">
    <name type="scientific">uncultured Rubrobacteraceae bacterium</name>
    <dbReference type="NCBI Taxonomy" id="349277"/>
    <lineage>
        <taxon>Bacteria</taxon>
        <taxon>Bacillati</taxon>
        <taxon>Actinomycetota</taxon>
        <taxon>Rubrobacteria</taxon>
        <taxon>Rubrobacterales</taxon>
        <taxon>Rubrobacteraceae</taxon>
        <taxon>environmental samples</taxon>
    </lineage>
</organism>
<keyword evidence="1" id="KW-0472">Membrane</keyword>
<name>A0A6J4RTS9_9ACTN</name>
<feature type="transmembrane region" description="Helical" evidence="1">
    <location>
        <begin position="269"/>
        <end position="291"/>
    </location>
</feature>